<evidence type="ECO:0000313" key="10">
    <source>
        <dbReference type="Proteomes" id="UP000247523"/>
    </source>
</evidence>
<proteinExistence type="inferred from homology"/>
<evidence type="ECO:0000256" key="3">
    <source>
        <dbReference type="ARBA" id="ARBA00022475"/>
    </source>
</evidence>
<keyword evidence="6 7" id="KW-0472">Membrane</keyword>
<keyword evidence="3" id="KW-1003">Cell membrane</keyword>
<keyword evidence="5 7" id="KW-1133">Transmembrane helix</keyword>
<evidence type="ECO:0000313" key="9">
    <source>
        <dbReference type="EMBL" id="PXV95685.1"/>
    </source>
</evidence>
<evidence type="ECO:0000256" key="4">
    <source>
        <dbReference type="ARBA" id="ARBA00022692"/>
    </source>
</evidence>
<feature type="transmembrane region" description="Helical" evidence="7">
    <location>
        <begin position="144"/>
        <end position="164"/>
    </location>
</feature>
<dbReference type="PANTHER" id="PTHR43744">
    <property type="entry name" value="ABC TRANSPORTER PERMEASE PROTEIN MG189-RELATED-RELATED"/>
    <property type="match status" value="1"/>
</dbReference>
<name>A0A318ERU2_9FIRM</name>
<dbReference type="CDD" id="cd06261">
    <property type="entry name" value="TM_PBP2"/>
    <property type="match status" value="1"/>
</dbReference>
<dbReference type="AlphaFoldDB" id="A0A318ERU2"/>
<comment type="caution">
    <text evidence="9">The sequence shown here is derived from an EMBL/GenBank/DDBJ whole genome shotgun (WGS) entry which is preliminary data.</text>
</comment>
<dbReference type="PROSITE" id="PS50928">
    <property type="entry name" value="ABC_TM1"/>
    <property type="match status" value="1"/>
</dbReference>
<sequence>MKRNIAKKPLSIFSYLILAFWTFISIFPLYWMLTFSLKSNKEIFGENIMGLPKKWIWPNYHAALTTGSMAVYFINSFIVTGLTIVLTVMTSLMATYALTRLVWKGQKTINNIFMLGLTVPIHAAILPVFIILRNLHMTNSYQALIIPYTAFSLAMAIMICESFIENIPLELEEAACIDGCGVYRIFFRIVLPLMKPAFSTIAIFTFLQAWNELMFAVIFISDSKYRTLSVGIQTLSGSYTTDWGPIGAALVIATFPTLFVYLFMSKKIQNSLIAGAVKG</sequence>
<feature type="transmembrane region" description="Helical" evidence="7">
    <location>
        <begin position="72"/>
        <end position="99"/>
    </location>
</feature>
<evidence type="ECO:0000256" key="2">
    <source>
        <dbReference type="ARBA" id="ARBA00022448"/>
    </source>
</evidence>
<evidence type="ECO:0000256" key="1">
    <source>
        <dbReference type="ARBA" id="ARBA00004651"/>
    </source>
</evidence>
<dbReference type="RefSeq" id="WP_110290100.1">
    <property type="nucleotide sequence ID" value="NZ_QICS01000001.1"/>
</dbReference>
<evidence type="ECO:0000256" key="7">
    <source>
        <dbReference type="RuleBase" id="RU363032"/>
    </source>
</evidence>
<evidence type="ECO:0000256" key="6">
    <source>
        <dbReference type="ARBA" id="ARBA00023136"/>
    </source>
</evidence>
<evidence type="ECO:0000259" key="8">
    <source>
        <dbReference type="PROSITE" id="PS50928"/>
    </source>
</evidence>
<dbReference type="GO" id="GO:0055085">
    <property type="term" value="P:transmembrane transport"/>
    <property type="evidence" value="ECO:0007669"/>
    <property type="project" value="InterPro"/>
</dbReference>
<feature type="domain" description="ABC transmembrane type-1" evidence="8">
    <location>
        <begin position="73"/>
        <end position="264"/>
    </location>
</feature>
<dbReference type="InterPro" id="IPR000515">
    <property type="entry name" value="MetI-like"/>
</dbReference>
<dbReference type="SUPFAM" id="SSF161098">
    <property type="entry name" value="MetI-like"/>
    <property type="match status" value="1"/>
</dbReference>
<organism evidence="9 10">
    <name type="scientific">Lachnotalea glycerini</name>
    <dbReference type="NCBI Taxonomy" id="1763509"/>
    <lineage>
        <taxon>Bacteria</taxon>
        <taxon>Bacillati</taxon>
        <taxon>Bacillota</taxon>
        <taxon>Clostridia</taxon>
        <taxon>Lachnospirales</taxon>
        <taxon>Lachnospiraceae</taxon>
        <taxon>Lachnotalea</taxon>
    </lineage>
</organism>
<evidence type="ECO:0000256" key="5">
    <source>
        <dbReference type="ARBA" id="ARBA00022989"/>
    </source>
</evidence>
<feature type="transmembrane region" description="Helical" evidence="7">
    <location>
        <begin position="12"/>
        <end position="33"/>
    </location>
</feature>
<dbReference type="Proteomes" id="UP000247523">
    <property type="component" value="Unassembled WGS sequence"/>
</dbReference>
<reference evidence="9 10" key="1">
    <citation type="submission" date="2018-05" db="EMBL/GenBank/DDBJ databases">
        <title>Genomic Encyclopedia of Type Strains, Phase IV (KMG-IV): sequencing the most valuable type-strain genomes for metagenomic binning, comparative biology and taxonomic classification.</title>
        <authorList>
            <person name="Goeker M."/>
        </authorList>
    </citation>
    <scope>NUCLEOTIDE SEQUENCE [LARGE SCALE GENOMIC DNA]</scope>
    <source>
        <strain evidence="9 10">DSM 28816</strain>
    </source>
</reference>
<comment type="subcellular location">
    <subcellularLocation>
        <location evidence="1 7">Cell membrane</location>
        <topology evidence="1 7">Multi-pass membrane protein</topology>
    </subcellularLocation>
</comment>
<dbReference type="EMBL" id="QICS01000001">
    <property type="protein sequence ID" value="PXV95685.1"/>
    <property type="molecule type" value="Genomic_DNA"/>
</dbReference>
<protein>
    <submittedName>
        <fullName evidence="9">Raffinose/stachyose/melibiose transport system permease protein</fullName>
    </submittedName>
</protein>
<comment type="similarity">
    <text evidence="7">Belongs to the binding-protein-dependent transport system permease family.</text>
</comment>
<dbReference type="PANTHER" id="PTHR43744:SF12">
    <property type="entry name" value="ABC TRANSPORTER PERMEASE PROTEIN MG189-RELATED"/>
    <property type="match status" value="1"/>
</dbReference>
<accession>A0A318ERU2</accession>
<dbReference type="Pfam" id="PF00528">
    <property type="entry name" value="BPD_transp_1"/>
    <property type="match status" value="1"/>
</dbReference>
<dbReference type="InterPro" id="IPR035906">
    <property type="entry name" value="MetI-like_sf"/>
</dbReference>
<keyword evidence="4 7" id="KW-0812">Transmembrane</keyword>
<gene>
    <name evidence="9" type="ORF">C8E03_101315</name>
</gene>
<feature type="transmembrane region" description="Helical" evidence="7">
    <location>
        <begin position="111"/>
        <end position="132"/>
    </location>
</feature>
<dbReference type="GO" id="GO:0005886">
    <property type="term" value="C:plasma membrane"/>
    <property type="evidence" value="ECO:0007669"/>
    <property type="project" value="UniProtKB-SubCell"/>
</dbReference>
<keyword evidence="2 7" id="KW-0813">Transport</keyword>
<dbReference type="Gene3D" id="1.10.3720.10">
    <property type="entry name" value="MetI-like"/>
    <property type="match status" value="1"/>
</dbReference>
<feature type="transmembrane region" description="Helical" evidence="7">
    <location>
        <begin position="185"/>
        <end position="207"/>
    </location>
</feature>
<feature type="transmembrane region" description="Helical" evidence="7">
    <location>
        <begin position="243"/>
        <end position="264"/>
    </location>
</feature>